<feature type="domain" description="SWIM-type" evidence="3">
    <location>
        <begin position="58"/>
        <end position="107"/>
    </location>
</feature>
<dbReference type="GO" id="GO:0008270">
    <property type="term" value="F:zinc ion binding"/>
    <property type="evidence" value="ECO:0007669"/>
    <property type="project" value="UniProtKB-KW"/>
</dbReference>
<reference evidence="4 5" key="1">
    <citation type="submission" date="2017-10" db="EMBL/GenBank/DDBJ databases">
        <title>Draft genome sequences of strains TRE 1, TRE 9, TRE H and TRI 7, isolated from tamarins, belonging to four potential novel Bifidobacterium species.</title>
        <authorList>
            <person name="Mattarelli P."/>
            <person name="Modesto M."/>
            <person name="Puglisi E."/>
            <person name="Morelli L."/>
            <person name="Spezio C."/>
            <person name="Bonetti A."/>
            <person name="Sandri C."/>
        </authorList>
    </citation>
    <scope>NUCLEOTIDE SEQUENCE [LARGE SCALE GENOMIC DNA]</scope>
    <source>
        <strain evidence="5">TRE1</strain>
    </source>
</reference>
<dbReference type="PROSITE" id="PS50966">
    <property type="entry name" value="ZF_SWIM"/>
    <property type="match status" value="1"/>
</dbReference>
<gene>
    <name evidence="4" type="ORF">CS006_06890</name>
</gene>
<dbReference type="RefSeq" id="WP_100511077.1">
    <property type="nucleotide sequence ID" value="NZ_PEBI01000003.1"/>
</dbReference>
<sequence>MTVPSKPLLYEFEAMFDDAPHILERALDYWEDDRVGSVEEIAPALFHAHVAGSEETPYDVDIRLDGGDTGDETSHPRERHVMSAACTCPYHRTPYCKHVGAVLYALRARLEGDGGNPTTPDDETPVHESRPIVPKHVLDGICHRIEERIQQSDGRNVLFFWSTECLRQAERLRSGAEEPLIPAKEAGRMVLGPMDEYHRRRNLSDHDYDSGGPDEGAESQSWPASGETHRQGLYDDALSGLRTVVDNALHSTSYDDACFNLAICMQALAAFTNSVDDDYHELSNENDQLTDRIRCYMENVAAYADSPTSSIALGHIAKVAYEPDIQFYDPANAAMLLASACAFARYEDRAMWAYDVIDTALERLGPSHDGELPHDMLVAPRHVLHRYVQMAAYDLRRLAGDEAGCRELWDAYPSSDPLLLMHAVVLIRQRRFREAYHLVAGHLDRSMDPLDADRQIVRNGLLQGLLPHGWHSLLECCAEGMDDAERLAGVYRFVIVNGNDKADATYVGRLRRLIRLGGSSDEQWHDAARSLARECARNIAERIRTQPEIPWNAVGPNRRSSWRNPAYERLIVDERLSDAALTYCVTIDYPPLPLLKTMAIDHPQEARQVIYDALPVGALDANAVVPGTGRRGMDAHRTKYRQVAKQLRRYREVFGDEEMRGLARRIVEQYPNRRALRDELSFAL</sequence>
<evidence type="ECO:0000256" key="1">
    <source>
        <dbReference type="PROSITE-ProRule" id="PRU00325"/>
    </source>
</evidence>
<keyword evidence="1" id="KW-0479">Metal-binding</keyword>
<dbReference type="Pfam" id="PF04434">
    <property type="entry name" value="SWIM"/>
    <property type="match status" value="1"/>
</dbReference>
<proteinExistence type="predicted"/>
<name>A0A2M9H848_9BIFI</name>
<dbReference type="InterPro" id="IPR007527">
    <property type="entry name" value="Znf_SWIM"/>
</dbReference>
<comment type="caution">
    <text evidence="4">The sequence shown here is derived from an EMBL/GenBank/DDBJ whole genome shotgun (WGS) entry which is preliminary data.</text>
</comment>
<dbReference type="Proteomes" id="UP000229095">
    <property type="component" value="Unassembled WGS sequence"/>
</dbReference>
<evidence type="ECO:0000259" key="3">
    <source>
        <dbReference type="PROSITE" id="PS50966"/>
    </source>
</evidence>
<organism evidence="4 5">
    <name type="scientific">Bifidobacterium primatium</name>
    <dbReference type="NCBI Taxonomy" id="2045438"/>
    <lineage>
        <taxon>Bacteria</taxon>
        <taxon>Bacillati</taxon>
        <taxon>Actinomycetota</taxon>
        <taxon>Actinomycetes</taxon>
        <taxon>Bifidobacteriales</taxon>
        <taxon>Bifidobacteriaceae</taxon>
        <taxon>Bifidobacterium</taxon>
    </lineage>
</organism>
<keyword evidence="1" id="KW-0863">Zinc-finger</keyword>
<evidence type="ECO:0000256" key="2">
    <source>
        <dbReference type="SAM" id="MobiDB-lite"/>
    </source>
</evidence>
<evidence type="ECO:0000313" key="5">
    <source>
        <dbReference type="Proteomes" id="UP000229095"/>
    </source>
</evidence>
<evidence type="ECO:0000313" key="4">
    <source>
        <dbReference type="EMBL" id="PJM72974.1"/>
    </source>
</evidence>
<accession>A0A2M9H848</accession>
<dbReference type="OrthoDB" id="3223880at2"/>
<protein>
    <recommendedName>
        <fullName evidence="3">SWIM-type domain-containing protein</fullName>
    </recommendedName>
</protein>
<dbReference type="EMBL" id="PEBI01000003">
    <property type="protein sequence ID" value="PJM72974.1"/>
    <property type="molecule type" value="Genomic_DNA"/>
</dbReference>
<keyword evidence="5" id="KW-1185">Reference proteome</keyword>
<keyword evidence="1" id="KW-0862">Zinc</keyword>
<dbReference type="AlphaFoldDB" id="A0A2M9H848"/>
<feature type="region of interest" description="Disordered" evidence="2">
    <location>
        <begin position="202"/>
        <end position="229"/>
    </location>
</feature>